<sequence>MVRKKLVGGVATVALVATFSGKASAASHEVKPGDSLWKIANQYKTTINNIKKLNGLSSDIIYPRQVLKIDGNSNTTNKPTTSTTSKTSTQGPVTSSKAGNTYTVKSGDYLIRIANAHGITLSQLKQWNGLTSDMIRPGQVLKVSQGSSSSAPAPSTSSSPRPSANSNSGSTTTYKVVSGDTLGRIAAKYGTTVANLKQANGLRSDIIYVGQVLRLNGSAPSTGSSGNNQNSAAASVSRPTQGKVGNVVQSAKQHIGVKYAWGGTTPAGFDCSGFIYYAFKQAGHNISRLGTDGYYNRSYYTKSPQAGDLVFFKNTYRSGISHMGIYLGSNQFIHAGNNGVEVSSLNNSYWKSKFDGFKKFY</sequence>
<organism evidence="11 12">
    <name type="scientific">Siminovitchia terrae</name>
    <name type="common">Bacillus terrae</name>
    <dbReference type="NCBI Taxonomy" id="1914933"/>
    <lineage>
        <taxon>Bacteria</taxon>
        <taxon>Bacillati</taxon>
        <taxon>Bacillota</taxon>
        <taxon>Bacilli</taxon>
        <taxon>Bacillales</taxon>
        <taxon>Bacillaceae</taxon>
        <taxon>Siminovitchia</taxon>
    </lineage>
</organism>
<dbReference type="GO" id="GO:0008234">
    <property type="term" value="F:cysteine-type peptidase activity"/>
    <property type="evidence" value="ECO:0007669"/>
    <property type="project" value="UniProtKB-KW"/>
</dbReference>
<accession>A0A429XCJ7</accession>
<protein>
    <submittedName>
        <fullName evidence="11">Peptidoglycan endopeptidase</fullName>
    </submittedName>
</protein>
<dbReference type="GO" id="GO:0006508">
    <property type="term" value="P:proteolysis"/>
    <property type="evidence" value="ECO:0007669"/>
    <property type="project" value="UniProtKB-KW"/>
</dbReference>
<dbReference type="InterPro" id="IPR036779">
    <property type="entry name" value="LysM_dom_sf"/>
</dbReference>
<feature type="region of interest" description="Disordered" evidence="7">
    <location>
        <begin position="219"/>
        <end position="241"/>
    </location>
</feature>
<evidence type="ECO:0000259" key="10">
    <source>
        <dbReference type="PROSITE" id="PS51935"/>
    </source>
</evidence>
<evidence type="ECO:0000256" key="7">
    <source>
        <dbReference type="SAM" id="MobiDB-lite"/>
    </source>
</evidence>
<feature type="compositionally biased region" description="Polar residues" evidence="7">
    <location>
        <begin position="90"/>
        <end position="99"/>
    </location>
</feature>
<feature type="signal peptide" evidence="8">
    <location>
        <begin position="1"/>
        <end position="25"/>
    </location>
</feature>
<feature type="region of interest" description="Disordered" evidence="7">
    <location>
        <begin position="142"/>
        <end position="174"/>
    </location>
</feature>
<keyword evidence="5" id="KW-0378">Hydrolase</keyword>
<evidence type="ECO:0000256" key="8">
    <source>
        <dbReference type="SAM" id="SignalP"/>
    </source>
</evidence>
<dbReference type="AlphaFoldDB" id="A0A429XCJ7"/>
<feature type="domain" description="LysM" evidence="9">
    <location>
        <begin position="172"/>
        <end position="215"/>
    </location>
</feature>
<proteinExistence type="inferred from homology"/>
<dbReference type="SUPFAM" id="SSF54001">
    <property type="entry name" value="Cysteine proteinases"/>
    <property type="match status" value="1"/>
</dbReference>
<dbReference type="PROSITE" id="PS51782">
    <property type="entry name" value="LYSM"/>
    <property type="match status" value="3"/>
</dbReference>
<evidence type="ECO:0000256" key="1">
    <source>
        <dbReference type="ARBA" id="ARBA00007074"/>
    </source>
</evidence>
<evidence type="ECO:0000256" key="4">
    <source>
        <dbReference type="ARBA" id="ARBA00022737"/>
    </source>
</evidence>
<dbReference type="InterPro" id="IPR051202">
    <property type="entry name" value="Peptidase_C40"/>
</dbReference>
<dbReference type="EMBL" id="QYTW02000002">
    <property type="protein sequence ID" value="RST61011.1"/>
    <property type="molecule type" value="Genomic_DNA"/>
</dbReference>
<feature type="chain" id="PRO_5019587525" evidence="8">
    <location>
        <begin position="26"/>
        <end position="361"/>
    </location>
</feature>
<dbReference type="PANTHER" id="PTHR47053">
    <property type="entry name" value="MUREIN DD-ENDOPEPTIDASE MEPH-RELATED"/>
    <property type="match status" value="1"/>
</dbReference>
<dbReference type="PROSITE" id="PS51935">
    <property type="entry name" value="NLPC_P60"/>
    <property type="match status" value="1"/>
</dbReference>
<evidence type="ECO:0000256" key="5">
    <source>
        <dbReference type="ARBA" id="ARBA00022801"/>
    </source>
</evidence>
<evidence type="ECO:0000259" key="9">
    <source>
        <dbReference type="PROSITE" id="PS51782"/>
    </source>
</evidence>
<dbReference type="InterPro" id="IPR000064">
    <property type="entry name" value="NLP_P60_dom"/>
</dbReference>
<dbReference type="Proteomes" id="UP000287296">
    <property type="component" value="Unassembled WGS sequence"/>
</dbReference>
<evidence type="ECO:0000313" key="12">
    <source>
        <dbReference type="Proteomes" id="UP000287296"/>
    </source>
</evidence>
<dbReference type="InterPro" id="IPR038765">
    <property type="entry name" value="Papain-like_cys_pep_sf"/>
</dbReference>
<feature type="compositionally biased region" description="Low complexity" evidence="7">
    <location>
        <begin position="144"/>
        <end position="170"/>
    </location>
</feature>
<feature type="region of interest" description="Disordered" evidence="7">
    <location>
        <begin position="70"/>
        <end position="99"/>
    </location>
</feature>
<dbReference type="Pfam" id="PF01476">
    <property type="entry name" value="LysM"/>
    <property type="match status" value="3"/>
</dbReference>
<keyword evidence="2" id="KW-0645">Protease</keyword>
<evidence type="ECO:0000313" key="11">
    <source>
        <dbReference type="EMBL" id="RST61011.1"/>
    </source>
</evidence>
<dbReference type="PANTHER" id="PTHR47053:SF1">
    <property type="entry name" value="MUREIN DD-ENDOPEPTIDASE MEPH-RELATED"/>
    <property type="match status" value="1"/>
</dbReference>
<name>A0A429XCJ7_SIMTE</name>
<gene>
    <name evidence="11" type="ORF">D5F11_002860</name>
</gene>
<dbReference type="Pfam" id="PF00877">
    <property type="entry name" value="NLPC_P60"/>
    <property type="match status" value="1"/>
</dbReference>
<dbReference type="CDD" id="cd00118">
    <property type="entry name" value="LysM"/>
    <property type="match status" value="3"/>
</dbReference>
<dbReference type="InterPro" id="IPR018392">
    <property type="entry name" value="LysM"/>
</dbReference>
<dbReference type="SUPFAM" id="SSF54106">
    <property type="entry name" value="LysM domain"/>
    <property type="match status" value="3"/>
</dbReference>
<comment type="caution">
    <text evidence="11">The sequence shown here is derived from an EMBL/GenBank/DDBJ whole genome shotgun (WGS) entry which is preliminary data.</text>
</comment>
<evidence type="ECO:0000256" key="6">
    <source>
        <dbReference type="ARBA" id="ARBA00022807"/>
    </source>
</evidence>
<keyword evidence="6" id="KW-0788">Thiol protease</keyword>
<dbReference type="Gene3D" id="3.90.1720.10">
    <property type="entry name" value="endopeptidase domain like (from Nostoc punctiforme)"/>
    <property type="match status" value="1"/>
</dbReference>
<comment type="similarity">
    <text evidence="1">Belongs to the peptidase C40 family.</text>
</comment>
<feature type="domain" description="NlpC/P60" evidence="10">
    <location>
        <begin position="241"/>
        <end position="361"/>
    </location>
</feature>
<dbReference type="Gene3D" id="3.10.350.10">
    <property type="entry name" value="LysM domain"/>
    <property type="match status" value="3"/>
</dbReference>
<evidence type="ECO:0000256" key="3">
    <source>
        <dbReference type="ARBA" id="ARBA00022729"/>
    </source>
</evidence>
<dbReference type="OrthoDB" id="9813368at2"/>
<feature type="domain" description="LysM" evidence="9">
    <location>
        <begin position="100"/>
        <end position="143"/>
    </location>
</feature>
<keyword evidence="3 8" id="KW-0732">Signal</keyword>
<dbReference type="SMART" id="SM00257">
    <property type="entry name" value="LysM"/>
    <property type="match status" value="3"/>
</dbReference>
<feature type="domain" description="LysM" evidence="9">
    <location>
        <begin position="26"/>
        <end position="69"/>
    </location>
</feature>
<evidence type="ECO:0000256" key="2">
    <source>
        <dbReference type="ARBA" id="ARBA00022670"/>
    </source>
</evidence>
<keyword evidence="4" id="KW-0677">Repeat</keyword>
<reference evidence="11 12" key="1">
    <citation type="submission" date="2018-12" db="EMBL/GenBank/DDBJ databases">
        <authorList>
            <person name="Sun L."/>
            <person name="Chen Z."/>
        </authorList>
    </citation>
    <scope>NUCLEOTIDE SEQUENCE [LARGE SCALE GENOMIC DNA]</scope>
    <source>
        <strain evidence="11 12">LMG 29736</strain>
    </source>
</reference>
<feature type="compositionally biased region" description="Low complexity" evidence="7">
    <location>
        <begin position="221"/>
        <end position="237"/>
    </location>
</feature>
<feature type="compositionally biased region" description="Low complexity" evidence="7">
    <location>
        <begin position="72"/>
        <end position="89"/>
    </location>
</feature>